<evidence type="ECO:0000313" key="3">
    <source>
        <dbReference type="EMBL" id="ONK68626.1"/>
    </source>
</evidence>
<feature type="compositionally biased region" description="Basic residues" evidence="1">
    <location>
        <begin position="87"/>
        <end position="98"/>
    </location>
</feature>
<evidence type="ECO:0000313" key="4">
    <source>
        <dbReference type="Proteomes" id="UP000243459"/>
    </source>
</evidence>
<protein>
    <submittedName>
        <fullName evidence="3">Uncharacterized protein</fullName>
    </submittedName>
</protein>
<feature type="region of interest" description="Disordered" evidence="1">
    <location>
        <begin position="87"/>
        <end position="124"/>
    </location>
</feature>
<evidence type="ECO:0000256" key="1">
    <source>
        <dbReference type="SAM" id="MobiDB-lite"/>
    </source>
</evidence>
<dbReference type="Gramene" id="ONK68626">
    <property type="protein sequence ID" value="ONK68626"/>
    <property type="gene ID" value="A4U43_C05F14100"/>
</dbReference>
<feature type="transmembrane region" description="Helical" evidence="2">
    <location>
        <begin position="56"/>
        <end position="80"/>
    </location>
</feature>
<proteinExistence type="predicted"/>
<dbReference type="Proteomes" id="UP000243459">
    <property type="component" value="Chromosome 5"/>
</dbReference>
<gene>
    <name evidence="3" type="ORF">A4U43_C05F14100</name>
</gene>
<keyword evidence="4" id="KW-1185">Reference proteome</keyword>
<dbReference type="EMBL" id="CM007385">
    <property type="protein sequence ID" value="ONK68626.1"/>
    <property type="molecule type" value="Genomic_DNA"/>
</dbReference>
<keyword evidence="2" id="KW-0472">Membrane</keyword>
<dbReference type="AlphaFoldDB" id="A0A5P1ERQ9"/>
<reference evidence="4" key="1">
    <citation type="journal article" date="2017" name="Nat. Commun.">
        <title>The asparagus genome sheds light on the origin and evolution of a young Y chromosome.</title>
        <authorList>
            <person name="Harkess A."/>
            <person name="Zhou J."/>
            <person name="Xu C."/>
            <person name="Bowers J.E."/>
            <person name="Van der Hulst R."/>
            <person name="Ayyampalayam S."/>
            <person name="Mercati F."/>
            <person name="Riccardi P."/>
            <person name="McKain M.R."/>
            <person name="Kakrana A."/>
            <person name="Tang H."/>
            <person name="Ray J."/>
            <person name="Groenendijk J."/>
            <person name="Arikit S."/>
            <person name="Mathioni S.M."/>
            <person name="Nakano M."/>
            <person name="Shan H."/>
            <person name="Telgmann-Rauber A."/>
            <person name="Kanno A."/>
            <person name="Yue Z."/>
            <person name="Chen H."/>
            <person name="Li W."/>
            <person name="Chen Y."/>
            <person name="Xu X."/>
            <person name="Zhang Y."/>
            <person name="Luo S."/>
            <person name="Chen H."/>
            <person name="Gao J."/>
            <person name="Mao Z."/>
            <person name="Pires J.C."/>
            <person name="Luo M."/>
            <person name="Kudrna D."/>
            <person name="Wing R.A."/>
            <person name="Meyers B.C."/>
            <person name="Yi K."/>
            <person name="Kong H."/>
            <person name="Lavrijsen P."/>
            <person name="Sunseri F."/>
            <person name="Falavigna A."/>
            <person name="Ye Y."/>
            <person name="Leebens-Mack J.H."/>
            <person name="Chen G."/>
        </authorList>
    </citation>
    <scope>NUCLEOTIDE SEQUENCE [LARGE SCALE GENOMIC DNA]</scope>
    <source>
        <strain evidence="4">cv. DH0086</strain>
    </source>
</reference>
<evidence type="ECO:0000256" key="2">
    <source>
        <dbReference type="SAM" id="Phobius"/>
    </source>
</evidence>
<keyword evidence="2" id="KW-1133">Transmembrane helix</keyword>
<name>A0A5P1ERQ9_ASPOF</name>
<organism evidence="3 4">
    <name type="scientific">Asparagus officinalis</name>
    <name type="common">Garden asparagus</name>
    <dbReference type="NCBI Taxonomy" id="4686"/>
    <lineage>
        <taxon>Eukaryota</taxon>
        <taxon>Viridiplantae</taxon>
        <taxon>Streptophyta</taxon>
        <taxon>Embryophyta</taxon>
        <taxon>Tracheophyta</taxon>
        <taxon>Spermatophyta</taxon>
        <taxon>Magnoliopsida</taxon>
        <taxon>Liliopsida</taxon>
        <taxon>Asparagales</taxon>
        <taxon>Asparagaceae</taxon>
        <taxon>Asparagoideae</taxon>
        <taxon>Asparagus</taxon>
    </lineage>
</organism>
<accession>A0A5P1ERQ9</accession>
<keyword evidence="2" id="KW-0812">Transmembrane</keyword>
<sequence>MDDSSSHCDILLEAASSSEQQLGIMTPFVEKFCCGAGGNAPAPEGFHEGGCDDVATVVRCAVVMGTGALAVVAAWAHWQWSRRILGRRRRSRRRRSRGRWTMEESSAEGGGVAADEGESFGRGGGVVERDWARRRRRDAMEEAVATEESAAEAEDKWIR</sequence>